<dbReference type="WBParaSite" id="ES5_v2.g22359.t1">
    <property type="protein sequence ID" value="ES5_v2.g22359.t1"/>
    <property type="gene ID" value="ES5_v2.g22359"/>
</dbReference>
<proteinExistence type="predicted"/>
<evidence type="ECO:0000313" key="2">
    <source>
        <dbReference type="WBParaSite" id="ES5_v2.g22359.t1"/>
    </source>
</evidence>
<sequence>MEGEADIDPDKPPVDTAAQKEELLAKSVAIMEAFDQEQLYQLSNDIEKFVEIYKQYRNAYFLRIAALTIFCLGMIFLILSFALYYSDNLNAHKVYETCVKENSWSSWKETQNYLQREHCGSIQYAQKECKNTCTFGNETYQSSQPAIEESHNFALCSKEDNSSEIYVRHTI</sequence>
<dbReference type="Proteomes" id="UP000887579">
    <property type="component" value="Unplaced"/>
</dbReference>
<name>A0AC34FYI9_9BILA</name>
<protein>
    <submittedName>
        <fullName evidence="2">Uncharacterized protein</fullName>
    </submittedName>
</protein>
<reference evidence="2" key="1">
    <citation type="submission" date="2022-11" db="UniProtKB">
        <authorList>
            <consortium name="WormBaseParasite"/>
        </authorList>
    </citation>
    <scope>IDENTIFICATION</scope>
</reference>
<evidence type="ECO:0000313" key="1">
    <source>
        <dbReference type="Proteomes" id="UP000887579"/>
    </source>
</evidence>
<organism evidence="1 2">
    <name type="scientific">Panagrolaimus sp. ES5</name>
    <dbReference type="NCBI Taxonomy" id="591445"/>
    <lineage>
        <taxon>Eukaryota</taxon>
        <taxon>Metazoa</taxon>
        <taxon>Ecdysozoa</taxon>
        <taxon>Nematoda</taxon>
        <taxon>Chromadorea</taxon>
        <taxon>Rhabditida</taxon>
        <taxon>Tylenchina</taxon>
        <taxon>Panagrolaimomorpha</taxon>
        <taxon>Panagrolaimoidea</taxon>
        <taxon>Panagrolaimidae</taxon>
        <taxon>Panagrolaimus</taxon>
    </lineage>
</organism>
<accession>A0AC34FYI9</accession>